<dbReference type="OrthoDB" id="9806724at2"/>
<dbReference type="PRINTS" id="PR00411">
    <property type="entry name" value="PNDRDTASEI"/>
</dbReference>
<evidence type="ECO:0000259" key="3">
    <source>
        <dbReference type="Pfam" id="PF00890"/>
    </source>
</evidence>
<dbReference type="Gene3D" id="3.50.50.60">
    <property type="entry name" value="FAD/NAD(P)-binding domain"/>
    <property type="match status" value="2"/>
</dbReference>
<dbReference type="InterPro" id="IPR003953">
    <property type="entry name" value="FAD-dep_OxRdtase_2_FAD-bd"/>
</dbReference>
<dbReference type="SUPFAM" id="SSF51905">
    <property type="entry name" value="FAD/NAD(P)-binding domain"/>
    <property type="match status" value="1"/>
</dbReference>
<dbReference type="InterPro" id="IPR036188">
    <property type="entry name" value="FAD/NAD-bd_sf"/>
</dbReference>
<evidence type="ECO:0000256" key="1">
    <source>
        <dbReference type="ARBA" id="ARBA00022630"/>
    </source>
</evidence>
<evidence type="ECO:0000256" key="2">
    <source>
        <dbReference type="ARBA" id="ARBA00023002"/>
    </source>
</evidence>
<dbReference type="Gene3D" id="1.20.58.100">
    <property type="entry name" value="Fumarate reductase/succinate dehydrogenase flavoprotein-like, C-terminal domain"/>
    <property type="match status" value="1"/>
</dbReference>
<accession>A0A1M6SN32</accession>
<proteinExistence type="predicted"/>
<dbReference type="Pfam" id="PF00890">
    <property type="entry name" value="FAD_binding_2"/>
    <property type="match status" value="2"/>
</dbReference>
<feature type="domain" description="FAD-dependent oxidoreductase 2 FAD-binding" evidence="3">
    <location>
        <begin position="368"/>
        <end position="403"/>
    </location>
</feature>
<keyword evidence="6" id="KW-1185">Reference proteome</keyword>
<feature type="domain" description="FAD-dependent oxidoreductase 2 FAD-binding" evidence="3">
    <location>
        <begin position="12"/>
        <end position="243"/>
    </location>
</feature>
<dbReference type="InterPro" id="IPR027477">
    <property type="entry name" value="Succ_DH/fumarate_Rdtase_cat_sf"/>
</dbReference>
<feature type="domain" description="Fumarate reductase/succinate dehydrogenase flavoprotein-like C-terminal" evidence="4">
    <location>
        <begin position="464"/>
        <end position="580"/>
    </location>
</feature>
<dbReference type="Proteomes" id="UP000184386">
    <property type="component" value="Unassembled WGS sequence"/>
</dbReference>
<dbReference type="RefSeq" id="WP_073276412.1">
    <property type="nucleotide sequence ID" value="NZ_FRAC01000012.1"/>
</dbReference>
<dbReference type="SUPFAM" id="SSF46977">
    <property type="entry name" value="Succinate dehydrogenase/fumarate reductase flavoprotein C-terminal domain"/>
    <property type="match status" value="1"/>
</dbReference>
<dbReference type="PRINTS" id="PR00368">
    <property type="entry name" value="FADPNR"/>
</dbReference>
<sequence>MEKDNIQIVHTDVLCIGGGGAGITAAISAKKQGARVTLISKGKLGNSGNTIMIGGSYSMDGKSAKDYGFKKADASFTKEYLFEQIVKQSFYLSEQNLVQQYVEESPNIVYQCYQWGEQAKIKQKFFSPGGWMLSGHAMGKALLQGMKETPGIELLEDIMIVDLLKSDGKISGAVGYHVYTGQAVLIHAKSVVIATGGYQPFSVTSTNSDVVSGDGIAMAYRAGAQLADMEFLLFIPTALEPQSSKGSILPFLLYSSGIPIDTVDCEGSPVKIPPQMRKMAKGSELDKVIFNYYWSNRLAMGKGTESGGLYMDFSKLARLPKFILNFGFQESLKYFKDFYKYGYYHSDNLFYFKELMLEKKKLEFALCSEYSMGGIVIDEAMATRVPGLFAAGEAGSGVFGACRVADATTEMMVQGVKAGCSATQYAQSNAQPAVDDGQLQKLLDKIQAPLERSSGVNPLGVIQKIHQAADRGFGSIRNEEGLSRALAEIEQLRDGELPFLAARCKSPSYNYERLCAIQAENMLTCTEAGIRAALMRRESRGFHVRSDYPQVDNDGWSVRILEEQGPDHMIMSKRKPVVTKLPIPKGTEMNIPEFMIKQKLRFKNASIR</sequence>
<organism evidence="5 6">
    <name type="scientific">Anaerocolumna jejuensis DSM 15929</name>
    <dbReference type="NCBI Taxonomy" id="1121322"/>
    <lineage>
        <taxon>Bacteria</taxon>
        <taxon>Bacillati</taxon>
        <taxon>Bacillota</taxon>
        <taxon>Clostridia</taxon>
        <taxon>Lachnospirales</taxon>
        <taxon>Lachnospiraceae</taxon>
        <taxon>Anaerocolumna</taxon>
    </lineage>
</organism>
<dbReference type="AlphaFoldDB" id="A0A1M6SN32"/>
<dbReference type="Pfam" id="PF02910">
    <property type="entry name" value="Succ_DH_flav_C"/>
    <property type="match status" value="1"/>
</dbReference>
<name>A0A1M6SN32_9FIRM</name>
<reference evidence="5 6" key="1">
    <citation type="submission" date="2016-11" db="EMBL/GenBank/DDBJ databases">
        <authorList>
            <person name="Jaros S."/>
            <person name="Januszkiewicz K."/>
            <person name="Wedrychowicz H."/>
        </authorList>
    </citation>
    <scope>NUCLEOTIDE SEQUENCE [LARGE SCALE GENOMIC DNA]</scope>
    <source>
        <strain evidence="5 6">DSM 15929</strain>
    </source>
</reference>
<dbReference type="EMBL" id="FRAC01000012">
    <property type="protein sequence ID" value="SHK46019.1"/>
    <property type="molecule type" value="Genomic_DNA"/>
</dbReference>
<keyword evidence="1" id="KW-0285">Flavoprotein</keyword>
<evidence type="ECO:0000313" key="5">
    <source>
        <dbReference type="EMBL" id="SHK46019.1"/>
    </source>
</evidence>
<dbReference type="InterPro" id="IPR015939">
    <property type="entry name" value="Fum_Rdtase/Succ_DH_flav-like_C"/>
</dbReference>
<gene>
    <name evidence="5" type="ORF">SAMN02745136_02522</name>
</gene>
<dbReference type="PANTHER" id="PTHR11632:SF51">
    <property type="entry name" value="SUCCINATE DEHYDROGENASE [UBIQUINONE] FLAVOPROTEIN SUBUNIT, MITOCHONDRIAL"/>
    <property type="match status" value="1"/>
</dbReference>
<dbReference type="STRING" id="1121322.SAMN02745136_02522"/>
<protein>
    <submittedName>
        <fullName evidence="5">Succinate dehydrogenase / fumarate reductase flavoprotein subunit</fullName>
    </submittedName>
</protein>
<dbReference type="InterPro" id="IPR030664">
    <property type="entry name" value="SdhA/FrdA/AprA"/>
</dbReference>
<dbReference type="PIRSF" id="PIRSF000171">
    <property type="entry name" value="SDHA_APRA_LASPO"/>
    <property type="match status" value="1"/>
</dbReference>
<dbReference type="GO" id="GO:0033765">
    <property type="term" value="F:steroid dehydrogenase activity, acting on the CH-CH group of donors"/>
    <property type="evidence" value="ECO:0007669"/>
    <property type="project" value="UniProtKB-ARBA"/>
</dbReference>
<dbReference type="InterPro" id="IPR037099">
    <property type="entry name" value="Fum_R/Succ_DH_flav-like_C_sf"/>
</dbReference>
<dbReference type="PANTHER" id="PTHR11632">
    <property type="entry name" value="SUCCINATE DEHYDROGENASE 2 FLAVOPROTEIN SUBUNIT"/>
    <property type="match status" value="1"/>
</dbReference>
<evidence type="ECO:0000313" key="6">
    <source>
        <dbReference type="Proteomes" id="UP000184386"/>
    </source>
</evidence>
<dbReference type="Gene3D" id="3.90.700.10">
    <property type="entry name" value="Succinate dehydrogenase/fumarate reductase flavoprotein, catalytic domain"/>
    <property type="match status" value="1"/>
</dbReference>
<keyword evidence="2" id="KW-0560">Oxidoreductase</keyword>
<evidence type="ECO:0000259" key="4">
    <source>
        <dbReference type="Pfam" id="PF02910"/>
    </source>
</evidence>